<proteinExistence type="predicted"/>
<protein>
    <submittedName>
        <fullName evidence="2">Uncharacterized protein</fullName>
    </submittedName>
</protein>
<dbReference type="EMBL" id="CAJNDS010000300">
    <property type="protein sequence ID" value="CAE7040756.1"/>
    <property type="molecule type" value="Genomic_DNA"/>
</dbReference>
<dbReference type="SUPFAM" id="SSF143503">
    <property type="entry name" value="PUG domain-like"/>
    <property type="match status" value="1"/>
</dbReference>
<feature type="compositionally biased region" description="Low complexity" evidence="1">
    <location>
        <begin position="131"/>
        <end position="145"/>
    </location>
</feature>
<dbReference type="Proteomes" id="UP000604046">
    <property type="component" value="Unassembled WGS sequence"/>
</dbReference>
<accession>A0A812ILR5</accession>
<feature type="region of interest" description="Disordered" evidence="1">
    <location>
        <begin position="117"/>
        <end position="145"/>
    </location>
</feature>
<dbReference type="InterPro" id="IPR036339">
    <property type="entry name" value="PUB-like_dom_sf"/>
</dbReference>
<dbReference type="AlphaFoldDB" id="A0A812ILR5"/>
<reference evidence="2" key="1">
    <citation type="submission" date="2021-02" db="EMBL/GenBank/DDBJ databases">
        <authorList>
            <person name="Dougan E. K."/>
            <person name="Rhodes N."/>
            <person name="Thang M."/>
            <person name="Chan C."/>
        </authorList>
    </citation>
    <scope>NUCLEOTIDE SEQUENCE</scope>
</reference>
<keyword evidence="3" id="KW-1185">Reference proteome</keyword>
<name>A0A812ILR5_9DINO</name>
<sequence>MPSSVDQHGRGERSDARFGKLSLASAPGYFLLGYEGEICSSDSLVDRMEDSDVVEKLAKVLRRICDEPEEFGFRSLNLVDDEFRDNLGANKDAQQFLEELGAAGKFRSLVWAGQGQAVRTDVPHPPPPPARSSARASGPQPVSLR</sequence>
<evidence type="ECO:0000313" key="2">
    <source>
        <dbReference type="EMBL" id="CAE7040756.1"/>
    </source>
</evidence>
<evidence type="ECO:0000313" key="3">
    <source>
        <dbReference type="Proteomes" id="UP000604046"/>
    </source>
</evidence>
<evidence type="ECO:0000256" key="1">
    <source>
        <dbReference type="SAM" id="MobiDB-lite"/>
    </source>
</evidence>
<comment type="caution">
    <text evidence="2">The sequence shown here is derived from an EMBL/GenBank/DDBJ whole genome shotgun (WGS) entry which is preliminary data.</text>
</comment>
<gene>
    <name evidence="2" type="ORF">SNAT2548_LOCUS4821</name>
</gene>
<organism evidence="2 3">
    <name type="scientific">Symbiodinium natans</name>
    <dbReference type="NCBI Taxonomy" id="878477"/>
    <lineage>
        <taxon>Eukaryota</taxon>
        <taxon>Sar</taxon>
        <taxon>Alveolata</taxon>
        <taxon>Dinophyceae</taxon>
        <taxon>Suessiales</taxon>
        <taxon>Symbiodiniaceae</taxon>
        <taxon>Symbiodinium</taxon>
    </lineage>
</organism>
<dbReference type="OrthoDB" id="436168at2759"/>